<keyword evidence="5" id="KW-1185">Reference proteome</keyword>
<dbReference type="InterPro" id="IPR050300">
    <property type="entry name" value="GDXG_lipolytic_enzyme"/>
</dbReference>
<protein>
    <recommendedName>
        <fullName evidence="3">BD-FAE-like domain-containing protein</fullName>
    </recommendedName>
</protein>
<accession>A0ABR4E8N2</accession>
<evidence type="ECO:0000313" key="4">
    <source>
        <dbReference type="EMBL" id="KAL2278773.1"/>
    </source>
</evidence>
<keyword evidence="1" id="KW-0378">Hydrolase</keyword>
<sequence>MTQAGPVSRLNASFHQEPPQKPHHTSIMMATTKQTFVYKANPVPIELDLYLPSTPPSDGKGLPLLIWFHGGGLLQGNRDGVAPHHLNGVTKYGYALVSADYRLSPQVSVGEVLEDVKDCLHWSATELPKQLAAAGNNTALLDTTRIAVSGSSAGGYLALLAGLYATGPGRPKVVLPIYPITDPLGTFFTTPQPHPAGHLEKAALEPFLDPKATVQTRTAWENDPRAKFYFYMLQEANLAKLLHIKDGDDTFIVAPQIRRRGGFLPTFIVHGDADKFVGVEQSDEVVDALRDVGAAVEYERPEGLDHIFDLNEDVELEGYYAFLKKHI</sequence>
<feature type="region of interest" description="Disordered" evidence="2">
    <location>
        <begin position="1"/>
        <end position="24"/>
    </location>
</feature>
<dbReference type="PANTHER" id="PTHR48081">
    <property type="entry name" value="AB HYDROLASE SUPERFAMILY PROTEIN C4A8.06C"/>
    <property type="match status" value="1"/>
</dbReference>
<feature type="compositionally biased region" description="Polar residues" evidence="2">
    <location>
        <begin position="1"/>
        <end position="14"/>
    </location>
</feature>
<gene>
    <name evidence="4" type="ORF">FJTKL_14222</name>
</gene>
<reference evidence="4 5" key="1">
    <citation type="submission" date="2024-03" db="EMBL/GenBank/DDBJ databases">
        <title>A high-quality draft genome sequence of Diaporthe vaccinii, a causative agent of upright dieback and viscid rot disease in cranberry plants.</title>
        <authorList>
            <person name="Sarrasin M."/>
            <person name="Lang B.F."/>
            <person name="Burger G."/>
        </authorList>
    </citation>
    <scope>NUCLEOTIDE SEQUENCE [LARGE SCALE GENOMIC DNA]</scope>
    <source>
        <strain evidence="4 5">IS7</strain>
    </source>
</reference>
<comment type="caution">
    <text evidence="4">The sequence shown here is derived from an EMBL/GenBank/DDBJ whole genome shotgun (WGS) entry which is preliminary data.</text>
</comment>
<feature type="domain" description="BD-FAE-like" evidence="3">
    <location>
        <begin position="47"/>
        <end position="165"/>
    </location>
</feature>
<dbReference type="Pfam" id="PF20434">
    <property type="entry name" value="BD-FAE"/>
    <property type="match status" value="1"/>
</dbReference>
<name>A0ABR4E8N2_9PEZI</name>
<evidence type="ECO:0000313" key="5">
    <source>
        <dbReference type="Proteomes" id="UP001600888"/>
    </source>
</evidence>
<dbReference type="SUPFAM" id="SSF53474">
    <property type="entry name" value="alpha/beta-Hydrolases"/>
    <property type="match status" value="1"/>
</dbReference>
<evidence type="ECO:0000256" key="1">
    <source>
        <dbReference type="ARBA" id="ARBA00022801"/>
    </source>
</evidence>
<evidence type="ECO:0000256" key="2">
    <source>
        <dbReference type="SAM" id="MobiDB-lite"/>
    </source>
</evidence>
<dbReference type="Proteomes" id="UP001600888">
    <property type="component" value="Unassembled WGS sequence"/>
</dbReference>
<organism evidence="4 5">
    <name type="scientific">Diaporthe vaccinii</name>
    <dbReference type="NCBI Taxonomy" id="105482"/>
    <lineage>
        <taxon>Eukaryota</taxon>
        <taxon>Fungi</taxon>
        <taxon>Dikarya</taxon>
        <taxon>Ascomycota</taxon>
        <taxon>Pezizomycotina</taxon>
        <taxon>Sordariomycetes</taxon>
        <taxon>Sordariomycetidae</taxon>
        <taxon>Diaporthales</taxon>
        <taxon>Diaporthaceae</taxon>
        <taxon>Diaporthe</taxon>
        <taxon>Diaporthe eres species complex</taxon>
    </lineage>
</organism>
<dbReference type="PANTHER" id="PTHR48081:SF3">
    <property type="entry name" value="ALPHA_BETA HYDROLASE FOLD-3 DOMAIN-CONTAINING PROTEIN"/>
    <property type="match status" value="1"/>
</dbReference>
<dbReference type="InterPro" id="IPR049492">
    <property type="entry name" value="BD-FAE-like_dom"/>
</dbReference>
<dbReference type="EMBL" id="JBAWTH010000083">
    <property type="protein sequence ID" value="KAL2278773.1"/>
    <property type="molecule type" value="Genomic_DNA"/>
</dbReference>
<proteinExistence type="predicted"/>
<dbReference type="Gene3D" id="3.40.50.1820">
    <property type="entry name" value="alpha/beta hydrolase"/>
    <property type="match status" value="1"/>
</dbReference>
<evidence type="ECO:0000259" key="3">
    <source>
        <dbReference type="Pfam" id="PF20434"/>
    </source>
</evidence>
<dbReference type="InterPro" id="IPR029058">
    <property type="entry name" value="AB_hydrolase_fold"/>
</dbReference>